<name>A0A101EKT9_9EURY</name>
<dbReference type="Proteomes" id="UP000053911">
    <property type="component" value="Unassembled WGS sequence"/>
</dbReference>
<evidence type="ECO:0000313" key="2">
    <source>
        <dbReference type="Proteomes" id="UP000053911"/>
    </source>
</evidence>
<evidence type="ECO:0000313" key="1">
    <source>
        <dbReference type="EMBL" id="KUK16755.1"/>
    </source>
</evidence>
<dbReference type="PATRIC" id="fig|172049.5.peg.194"/>
<dbReference type="RefSeq" id="WP_283217961.1">
    <property type="nucleotide sequence ID" value="NZ_LGFD01000068.1"/>
</dbReference>
<dbReference type="AlphaFoldDB" id="A0A101EKT9"/>
<accession>A0A101EKT9</accession>
<comment type="caution">
    <text evidence="1">The sequence shown here is derived from an EMBL/GenBank/DDBJ whole genome shotgun (WGS) entry which is preliminary data.</text>
</comment>
<reference evidence="2" key="1">
    <citation type="journal article" date="2015" name="MBio">
        <title>Genome-Resolved Metagenomic Analysis Reveals Roles for Candidate Phyla and Other Microbial Community Members in Biogeochemical Transformations in Oil Reservoirs.</title>
        <authorList>
            <person name="Hu P."/>
            <person name="Tom L."/>
            <person name="Singh A."/>
            <person name="Thomas B.C."/>
            <person name="Baker B.J."/>
            <person name="Piceno Y.M."/>
            <person name="Andersen G.L."/>
            <person name="Banfield J.F."/>
        </authorList>
    </citation>
    <scope>NUCLEOTIDE SEQUENCE [LARGE SCALE GENOMIC DNA]</scope>
</reference>
<sequence length="83" mass="9758">MERAVWSAKRYLSEEGEVKSFKEKFRIKESNFYLLGHSLTAVNAEAEGAKFLIQALPHIQDYVYLILTRKWQVCRGIKRVCKH</sequence>
<dbReference type="EMBL" id="LGFD01000068">
    <property type="protein sequence ID" value="KUK16755.1"/>
    <property type="molecule type" value="Genomic_DNA"/>
</dbReference>
<gene>
    <name evidence="1" type="ORF">XD54_1957</name>
</gene>
<proteinExistence type="predicted"/>
<organism evidence="1 2">
    <name type="scientific">Thermococcus sibiricus</name>
    <dbReference type="NCBI Taxonomy" id="172049"/>
    <lineage>
        <taxon>Archaea</taxon>
        <taxon>Methanobacteriati</taxon>
        <taxon>Methanobacteriota</taxon>
        <taxon>Thermococci</taxon>
        <taxon>Thermococcales</taxon>
        <taxon>Thermococcaceae</taxon>
        <taxon>Thermococcus</taxon>
    </lineage>
</organism>
<protein>
    <submittedName>
        <fullName evidence="1">Uncharacterized protein</fullName>
    </submittedName>
</protein>